<sequence length="442" mass="51694">MMKSPAFTEKAQSMLKHLLVDDPEIEHRIETGIEQHRKGWGEIKLVDKEGEPVEHASVSMRQMKHEFHFGCNAFLLDQLPEAEKNAQYRELFSDVFNLAVVPFYWADLEPEEGKMRFDKNSPFIYRRPPPDLVLDFCEEKGITPKAHPLLWHNFRPEWLGCEEMEMRRHIRRRFQAISERYAHRINIWDVCNEVQTLTLNQKRAHMPENHLEYAFELAAKFFPNGIKTYNDDRIWYRYSRSYSPVYLLVKSLIEQGYKVDALGLQLHMFTNVLYNAFRFLNQKNLLDSFDLYGRLGVPLNISEISLISSKDLGDGDAFQEILTDKLYRLWFSHAAMNGIVWWNMVDNTAAYAPLGDETAGENVGRAGLVNYDMTPKPAYKVLKRLIQEEWQTNPSFEYTEGAANKFRGFYGDYEVTVKTAQGTSIHKIKHSRNNLNVFMLKL</sequence>
<name>A0ABZ0RHW3_9BACT</name>
<evidence type="ECO:0000313" key="6">
    <source>
        <dbReference type="Proteomes" id="UP001324993"/>
    </source>
</evidence>
<gene>
    <name evidence="5" type="ORF">SH580_16645</name>
</gene>
<keyword evidence="1" id="KW-0378">Hydrolase</keyword>
<organism evidence="5 6">
    <name type="scientific">Coraliomargarita algicola</name>
    <dbReference type="NCBI Taxonomy" id="3092156"/>
    <lineage>
        <taxon>Bacteria</taxon>
        <taxon>Pseudomonadati</taxon>
        <taxon>Verrucomicrobiota</taxon>
        <taxon>Opitutia</taxon>
        <taxon>Puniceicoccales</taxon>
        <taxon>Coraliomargaritaceae</taxon>
        <taxon>Coraliomargarita</taxon>
    </lineage>
</organism>
<dbReference type="EMBL" id="CP138858">
    <property type="protein sequence ID" value="WPJ95058.1"/>
    <property type="molecule type" value="Genomic_DNA"/>
</dbReference>
<feature type="domain" description="GH10" evidence="4">
    <location>
        <begin position="73"/>
        <end position="385"/>
    </location>
</feature>
<dbReference type="Pfam" id="PF00331">
    <property type="entry name" value="Glyco_hydro_10"/>
    <property type="match status" value="1"/>
</dbReference>
<evidence type="ECO:0000256" key="2">
    <source>
        <dbReference type="ARBA" id="ARBA00023277"/>
    </source>
</evidence>
<dbReference type="SUPFAM" id="SSF51445">
    <property type="entry name" value="(Trans)glycosidases"/>
    <property type="match status" value="1"/>
</dbReference>
<evidence type="ECO:0000313" key="5">
    <source>
        <dbReference type="EMBL" id="WPJ95058.1"/>
    </source>
</evidence>
<evidence type="ECO:0000256" key="3">
    <source>
        <dbReference type="ARBA" id="ARBA00023326"/>
    </source>
</evidence>
<keyword evidence="2" id="KW-0119">Carbohydrate metabolism</keyword>
<dbReference type="SMART" id="SM00633">
    <property type="entry name" value="Glyco_10"/>
    <property type="match status" value="1"/>
</dbReference>
<dbReference type="PANTHER" id="PTHR31490">
    <property type="entry name" value="GLYCOSYL HYDROLASE"/>
    <property type="match status" value="1"/>
</dbReference>
<dbReference type="InterPro" id="IPR044846">
    <property type="entry name" value="GH10"/>
</dbReference>
<keyword evidence="3" id="KW-0624">Polysaccharide degradation</keyword>
<evidence type="ECO:0000259" key="4">
    <source>
        <dbReference type="PROSITE" id="PS51760"/>
    </source>
</evidence>
<dbReference type="InterPro" id="IPR001000">
    <property type="entry name" value="GH10_dom"/>
</dbReference>
<keyword evidence="6" id="KW-1185">Reference proteome</keyword>
<dbReference type="PANTHER" id="PTHR31490:SF1">
    <property type="entry name" value="ENDO-1,4-BETA-XYLANASE 1"/>
    <property type="match status" value="1"/>
</dbReference>
<protein>
    <submittedName>
        <fullName evidence="5">Endo-1,4-beta-xylanase</fullName>
    </submittedName>
</protein>
<dbReference type="PROSITE" id="PS51760">
    <property type="entry name" value="GH10_2"/>
    <property type="match status" value="1"/>
</dbReference>
<dbReference type="InterPro" id="IPR017853">
    <property type="entry name" value="GH"/>
</dbReference>
<evidence type="ECO:0000256" key="1">
    <source>
        <dbReference type="ARBA" id="ARBA00022801"/>
    </source>
</evidence>
<dbReference type="Gene3D" id="3.20.20.80">
    <property type="entry name" value="Glycosidases"/>
    <property type="match status" value="1"/>
</dbReference>
<dbReference type="RefSeq" id="WP_319831960.1">
    <property type="nucleotide sequence ID" value="NZ_CP138858.1"/>
</dbReference>
<proteinExistence type="predicted"/>
<reference evidence="5 6" key="1">
    <citation type="submission" date="2023-11" db="EMBL/GenBank/DDBJ databases">
        <title>Coraliomargarita sp. nov., isolated from marine algae.</title>
        <authorList>
            <person name="Lee J.K."/>
            <person name="Baek J.H."/>
            <person name="Kim J.M."/>
            <person name="Choi D.G."/>
            <person name="Jeon C.O."/>
        </authorList>
    </citation>
    <scope>NUCLEOTIDE SEQUENCE [LARGE SCALE GENOMIC DNA]</scope>
    <source>
        <strain evidence="5 6">J2-16</strain>
    </source>
</reference>
<accession>A0ABZ0RHW3</accession>
<dbReference type="Proteomes" id="UP001324993">
    <property type="component" value="Chromosome"/>
</dbReference>